<evidence type="ECO:0000256" key="2">
    <source>
        <dbReference type="ARBA" id="ARBA00022692"/>
    </source>
</evidence>
<evidence type="ECO:0000256" key="8">
    <source>
        <dbReference type="SAM" id="Phobius"/>
    </source>
</evidence>
<organism evidence="11 12">
    <name type="scientific">Serpentinimonas raichei</name>
    <dbReference type="NCBI Taxonomy" id="1458425"/>
    <lineage>
        <taxon>Bacteria</taxon>
        <taxon>Pseudomonadati</taxon>
        <taxon>Pseudomonadota</taxon>
        <taxon>Betaproteobacteria</taxon>
        <taxon>Burkholderiales</taxon>
        <taxon>Comamonadaceae</taxon>
        <taxon>Serpentinimonas</taxon>
    </lineage>
</organism>
<feature type="transmembrane region" description="Helical" evidence="8">
    <location>
        <begin position="52"/>
        <end position="72"/>
    </location>
</feature>
<keyword evidence="2 8" id="KW-0812">Transmembrane</keyword>
<proteinExistence type="inferred from homology"/>
<name>A0A060NRI0_9BURK</name>
<dbReference type="GO" id="GO:0016020">
    <property type="term" value="C:membrane"/>
    <property type="evidence" value="ECO:0007669"/>
    <property type="project" value="UniProtKB-SubCell"/>
</dbReference>
<dbReference type="SMART" id="SM00283">
    <property type="entry name" value="MA"/>
    <property type="match status" value="1"/>
</dbReference>
<evidence type="ECO:0000256" key="7">
    <source>
        <dbReference type="PROSITE-ProRule" id="PRU00284"/>
    </source>
</evidence>
<gene>
    <name evidence="11" type="ORF">SRAA_1665</name>
</gene>
<keyword evidence="4 8" id="KW-0472">Membrane</keyword>
<keyword evidence="5 7" id="KW-0807">Transducer</keyword>
<dbReference type="Pfam" id="PF00015">
    <property type="entry name" value="MCPsignal"/>
    <property type="match status" value="1"/>
</dbReference>
<dbReference type="KEGG" id="cbaa:SRAA_1665"/>
<evidence type="ECO:0000256" key="4">
    <source>
        <dbReference type="ARBA" id="ARBA00023136"/>
    </source>
</evidence>
<sequence length="468" mass="50647">MFAVLRRLFPAKVDSTPAEAAAAVVVHDVKPGEEPAEGIATEDLSWWGASHWWVSLLLSLMLMVLAAMQGWFNPEWAVPHNLPIGAWGVVAAGFGFAAVLCALVMLAQLQRAAVAQQQALVQSEALARAQELEARRINDAAQAAILRLMNELQLVAEGDLTQQATVSEDVTGAIADSVNYTVEELRSLVQQVQITTLRVGETTERAEDTSIKLLAASTEQLHEIRQTSQSVLDIAARISHVSQQAQGAASAARQSRVAAETGSRAVHEAIEGMNRIRHQMQETAKRIKRLGESSQEIGEITEFIDDLAEQTQVLALNATIQAAAAGEAGRGFSVVAEEVQRLAERSAEATRQITARVRAIQTDTQDTVLAMERSTREVVEGTRRSDNAGAALAEIDRLSFQVADLIVQIATSATHEAELAGQTANQIQRIFVVTEQTGEGTRATVQQLRELTQLANELRMSVARFTIA</sequence>
<keyword evidence="12" id="KW-1185">Reference proteome</keyword>
<evidence type="ECO:0000259" key="10">
    <source>
        <dbReference type="PROSITE" id="PS50885"/>
    </source>
</evidence>
<dbReference type="Proteomes" id="UP000067461">
    <property type="component" value="Chromosome"/>
</dbReference>
<feature type="domain" description="Methyl-accepting transducer" evidence="9">
    <location>
        <begin position="195"/>
        <end position="431"/>
    </location>
</feature>
<evidence type="ECO:0000256" key="1">
    <source>
        <dbReference type="ARBA" id="ARBA00004141"/>
    </source>
</evidence>
<dbReference type="InterPro" id="IPR004089">
    <property type="entry name" value="MCPsignal_dom"/>
</dbReference>
<evidence type="ECO:0000313" key="11">
    <source>
        <dbReference type="EMBL" id="BAO81519.1"/>
    </source>
</evidence>
<evidence type="ECO:0000313" key="12">
    <source>
        <dbReference type="Proteomes" id="UP000067461"/>
    </source>
</evidence>
<evidence type="ECO:0000256" key="5">
    <source>
        <dbReference type="ARBA" id="ARBA00023224"/>
    </source>
</evidence>
<dbReference type="GO" id="GO:0007165">
    <property type="term" value="P:signal transduction"/>
    <property type="evidence" value="ECO:0007669"/>
    <property type="project" value="UniProtKB-KW"/>
</dbReference>
<reference evidence="11 12" key="1">
    <citation type="journal article" date="2014" name="Nat. Commun.">
        <title>Physiological and genomic features of highly alkaliphilic hydrogen-utilizing Betaproteobacteria from a continental serpentinizing site.</title>
        <authorList>
            <person name="Suzuki S."/>
            <person name="Kuenen J.G."/>
            <person name="Schipper K."/>
            <person name="van der Velde S."/>
            <person name="Ishii S."/>
            <person name="Wu A."/>
            <person name="Sorokin D.Y."/>
            <person name="Tenney A."/>
            <person name="Meng X.Y."/>
            <person name="Morrill P.L."/>
            <person name="Kamagata Y."/>
            <person name="Muyzer G."/>
            <person name="Nealson K.H."/>
        </authorList>
    </citation>
    <scope>NUCLEOTIDE SEQUENCE [LARGE SCALE GENOMIC DNA]</scope>
    <source>
        <strain evidence="11 12">A1</strain>
    </source>
</reference>
<comment type="similarity">
    <text evidence="6">Belongs to the methyl-accepting chemotaxis (MCP) protein family.</text>
</comment>
<dbReference type="AlphaFoldDB" id="A0A060NRI0"/>
<feature type="domain" description="HAMP" evidence="10">
    <location>
        <begin position="139"/>
        <end position="190"/>
    </location>
</feature>
<evidence type="ECO:0000256" key="6">
    <source>
        <dbReference type="ARBA" id="ARBA00029447"/>
    </source>
</evidence>
<dbReference type="PANTHER" id="PTHR32089">
    <property type="entry name" value="METHYL-ACCEPTING CHEMOTAXIS PROTEIN MCPB"/>
    <property type="match status" value="1"/>
</dbReference>
<dbReference type="PANTHER" id="PTHR32089:SF119">
    <property type="entry name" value="METHYL-ACCEPTING CHEMOTAXIS PROTEIN CTPL"/>
    <property type="match status" value="1"/>
</dbReference>
<evidence type="ECO:0000259" key="9">
    <source>
        <dbReference type="PROSITE" id="PS50111"/>
    </source>
</evidence>
<dbReference type="SMART" id="SM00304">
    <property type="entry name" value="HAMP"/>
    <property type="match status" value="2"/>
</dbReference>
<dbReference type="PROSITE" id="PS50885">
    <property type="entry name" value="HAMP"/>
    <property type="match status" value="1"/>
</dbReference>
<dbReference type="OrthoDB" id="9177152at2"/>
<dbReference type="STRING" id="1458425.SRAA_1665"/>
<comment type="subcellular location">
    <subcellularLocation>
        <location evidence="1">Membrane</location>
        <topology evidence="1">Multi-pass membrane protein</topology>
    </subcellularLocation>
</comment>
<accession>A0A060NRI0</accession>
<dbReference type="HOGENOM" id="CLU_000445_107_18_4"/>
<dbReference type="PROSITE" id="PS50111">
    <property type="entry name" value="CHEMOTAXIS_TRANSDUC_2"/>
    <property type="match status" value="1"/>
</dbReference>
<protein>
    <submittedName>
        <fullName evidence="11">Methyl-accepting chemotaxis protein</fullName>
    </submittedName>
</protein>
<keyword evidence="3 8" id="KW-1133">Transmembrane helix</keyword>
<feature type="transmembrane region" description="Helical" evidence="8">
    <location>
        <begin position="84"/>
        <end position="107"/>
    </location>
</feature>
<dbReference type="EMBL" id="AP014568">
    <property type="protein sequence ID" value="BAO81519.1"/>
    <property type="molecule type" value="Genomic_DNA"/>
</dbReference>
<dbReference type="Gene3D" id="1.10.287.950">
    <property type="entry name" value="Methyl-accepting chemotaxis protein"/>
    <property type="match status" value="1"/>
</dbReference>
<evidence type="ECO:0000256" key="3">
    <source>
        <dbReference type="ARBA" id="ARBA00022989"/>
    </source>
</evidence>
<dbReference type="InterPro" id="IPR003660">
    <property type="entry name" value="HAMP_dom"/>
</dbReference>
<dbReference type="SUPFAM" id="SSF58104">
    <property type="entry name" value="Methyl-accepting chemotaxis protein (MCP) signaling domain"/>
    <property type="match status" value="1"/>
</dbReference>